<name>A0ABR2QIP7_9ROSI</name>
<keyword evidence="2" id="KW-1185">Reference proteome</keyword>
<protein>
    <submittedName>
        <fullName evidence="1">Uncharacterized protein</fullName>
    </submittedName>
</protein>
<dbReference type="Proteomes" id="UP001396334">
    <property type="component" value="Unassembled WGS sequence"/>
</dbReference>
<proteinExistence type="predicted"/>
<accession>A0ABR2QIP7</accession>
<sequence length="122" mass="14383">MVPFVSRTEVKTEVVIGLTIKSLNDDKSRLQLQLQDHQKETRDFWAQVRLLSEWFRNMKDQQHEKNIDEWDKIETDDEMNMQVTALLESKEAACTSLNPLNTRQNQPSCNYQVPNFSLFHVT</sequence>
<gene>
    <name evidence="1" type="ORF">V6N11_081026</name>
</gene>
<comment type="caution">
    <text evidence="1">The sequence shown here is derived from an EMBL/GenBank/DDBJ whole genome shotgun (WGS) entry which is preliminary data.</text>
</comment>
<evidence type="ECO:0000313" key="1">
    <source>
        <dbReference type="EMBL" id="KAK9000533.1"/>
    </source>
</evidence>
<evidence type="ECO:0000313" key="2">
    <source>
        <dbReference type="Proteomes" id="UP001396334"/>
    </source>
</evidence>
<organism evidence="1 2">
    <name type="scientific">Hibiscus sabdariffa</name>
    <name type="common">roselle</name>
    <dbReference type="NCBI Taxonomy" id="183260"/>
    <lineage>
        <taxon>Eukaryota</taxon>
        <taxon>Viridiplantae</taxon>
        <taxon>Streptophyta</taxon>
        <taxon>Embryophyta</taxon>
        <taxon>Tracheophyta</taxon>
        <taxon>Spermatophyta</taxon>
        <taxon>Magnoliopsida</taxon>
        <taxon>eudicotyledons</taxon>
        <taxon>Gunneridae</taxon>
        <taxon>Pentapetalae</taxon>
        <taxon>rosids</taxon>
        <taxon>malvids</taxon>
        <taxon>Malvales</taxon>
        <taxon>Malvaceae</taxon>
        <taxon>Malvoideae</taxon>
        <taxon>Hibiscus</taxon>
    </lineage>
</organism>
<reference evidence="1 2" key="1">
    <citation type="journal article" date="2024" name="G3 (Bethesda)">
        <title>Genome assembly of Hibiscus sabdariffa L. provides insights into metabolisms of medicinal natural products.</title>
        <authorList>
            <person name="Kim T."/>
        </authorList>
    </citation>
    <scope>NUCLEOTIDE SEQUENCE [LARGE SCALE GENOMIC DNA]</scope>
    <source>
        <strain evidence="1">TK-2024</strain>
        <tissue evidence="1">Old leaves</tissue>
    </source>
</reference>
<dbReference type="EMBL" id="JBBPBN010000037">
    <property type="protein sequence ID" value="KAK9000533.1"/>
    <property type="molecule type" value="Genomic_DNA"/>
</dbReference>